<organism evidence="1 2">
    <name type="scientific">Phytophthora boehmeriae</name>
    <dbReference type="NCBI Taxonomy" id="109152"/>
    <lineage>
        <taxon>Eukaryota</taxon>
        <taxon>Sar</taxon>
        <taxon>Stramenopiles</taxon>
        <taxon>Oomycota</taxon>
        <taxon>Peronosporomycetes</taxon>
        <taxon>Peronosporales</taxon>
        <taxon>Peronosporaceae</taxon>
        <taxon>Phytophthora</taxon>
    </lineage>
</organism>
<evidence type="ECO:0000313" key="1">
    <source>
        <dbReference type="EMBL" id="KAG7395348.1"/>
    </source>
</evidence>
<gene>
    <name evidence="1" type="ORF">PHYBOEH_003910</name>
</gene>
<proteinExistence type="predicted"/>
<protein>
    <submittedName>
        <fullName evidence="1">Uncharacterized protein</fullName>
    </submittedName>
</protein>
<reference evidence="1" key="1">
    <citation type="submission" date="2021-02" db="EMBL/GenBank/DDBJ databases">
        <authorList>
            <person name="Palmer J.M."/>
        </authorList>
    </citation>
    <scope>NUCLEOTIDE SEQUENCE</scope>
    <source>
        <strain evidence="1">SCRP23</strain>
    </source>
</reference>
<keyword evidence="2" id="KW-1185">Reference proteome</keyword>
<accession>A0A8T1WSS9</accession>
<dbReference type="OrthoDB" id="162726at2759"/>
<dbReference type="EMBL" id="JAGDFL010000211">
    <property type="protein sequence ID" value="KAG7395348.1"/>
    <property type="molecule type" value="Genomic_DNA"/>
</dbReference>
<sequence length="225" mass="25040">MQDGGSVRELLRASATDADAVRQYLQSIDSEELNGLLDGIAPRDAKRKNPCKDRSEFLVQDDWLPLVHLLVHCESTRLRAASRIVQVLRRGAPSELESMQLLTEINLGYASALDELQESRRKPMTQHTVQRRKLLEEINTVLEIVFSFLSEVVEETTSVNAKVLPQLLGLVPYFLGMLSELCGSNGDDRASKERLESRQVTGAAVAMLHCIEFAGCLSGRCIMDV</sequence>
<dbReference type="Proteomes" id="UP000693981">
    <property type="component" value="Unassembled WGS sequence"/>
</dbReference>
<evidence type="ECO:0000313" key="2">
    <source>
        <dbReference type="Proteomes" id="UP000693981"/>
    </source>
</evidence>
<name>A0A8T1WSS9_9STRA</name>
<dbReference type="AlphaFoldDB" id="A0A8T1WSS9"/>
<comment type="caution">
    <text evidence="1">The sequence shown here is derived from an EMBL/GenBank/DDBJ whole genome shotgun (WGS) entry which is preliminary data.</text>
</comment>